<dbReference type="InterPro" id="IPR053151">
    <property type="entry name" value="RNase_H-like"/>
</dbReference>
<dbReference type="InterPro" id="IPR044730">
    <property type="entry name" value="RNase_H-like_dom_plant"/>
</dbReference>
<dbReference type="GO" id="GO:0004523">
    <property type="term" value="F:RNA-DNA hybrid ribonuclease activity"/>
    <property type="evidence" value="ECO:0007669"/>
    <property type="project" value="InterPro"/>
</dbReference>
<sequence>MINTTEEVERVNHSCASGQVLKWSPPPIGYFKCNIGIAWERPNAYSGAAWILRDHNGKTIMHSRRSFSGVQSQMEAELLGFKFAVESMISTHQCGVILESHYQLVREAMLFPQRYVLVHGLVDSIHMMLTDLDGWQCVHVMEERNKPASEIAQSVINENRLSSYIARGGPRWLQLRLCAEATST</sequence>
<dbReference type="Pfam" id="PF13456">
    <property type="entry name" value="RVT_3"/>
    <property type="match status" value="1"/>
</dbReference>
<dbReference type="AlphaFoldDB" id="A0A8S9ND81"/>
<dbReference type="SUPFAM" id="SSF53098">
    <property type="entry name" value="Ribonuclease H-like"/>
    <property type="match status" value="1"/>
</dbReference>
<reference evidence="2" key="1">
    <citation type="submission" date="2019-12" db="EMBL/GenBank/DDBJ databases">
        <title>Genome sequencing and annotation of Brassica cretica.</title>
        <authorList>
            <person name="Studholme D.J."/>
            <person name="Sarris P."/>
        </authorList>
    </citation>
    <scope>NUCLEOTIDE SEQUENCE</scope>
    <source>
        <strain evidence="2">PFS-109/04</strain>
        <tissue evidence="2">Leaf</tissue>
    </source>
</reference>
<dbReference type="PANTHER" id="PTHR47723">
    <property type="entry name" value="OS05G0353850 PROTEIN"/>
    <property type="match status" value="1"/>
</dbReference>
<dbReference type="Proteomes" id="UP000712600">
    <property type="component" value="Unassembled WGS sequence"/>
</dbReference>
<organism evidence="2 3">
    <name type="scientific">Brassica cretica</name>
    <name type="common">Mustard</name>
    <dbReference type="NCBI Taxonomy" id="69181"/>
    <lineage>
        <taxon>Eukaryota</taxon>
        <taxon>Viridiplantae</taxon>
        <taxon>Streptophyta</taxon>
        <taxon>Embryophyta</taxon>
        <taxon>Tracheophyta</taxon>
        <taxon>Spermatophyta</taxon>
        <taxon>Magnoliopsida</taxon>
        <taxon>eudicotyledons</taxon>
        <taxon>Gunneridae</taxon>
        <taxon>Pentapetalae</taxon>
        <taxon>rosids</taxon>
        <taxon>malvids</taxon>
        <taxon>Brassicales</taxon>
        <taxon>Brassicaceae</taxon>
        <taxon>Brassiceae</taxon>
        <taxon>Brassica</taxon>
    </lineage>
</organism>
<dbReference type="EMBL" id="QGKX02001621">
    <property type="protein sequence ID" value="KAF3502360.1"/>
    <property type="molecule type" value="Genomic_DNA"/>
</dbReference>
<evidence type="ECO:0000259" key="1">
    <source>
        <dbReference type="Pfam" id="PF13456"/>
    </source>
</evidence>
<dbReference type="CDD" id="cd06222">
    <property type="entry name" value="RNase_H_like"/>
    <property type="match status" value="1"/>
</dbReference>
<proteinExistence type="predicted"/>
<dbReference type="InterPro" id="IPR036397">
    <property type="entry name" value="RNaseH_sf"/>
</dbReference>
<evidence type="ECO:0000313" key="2">
    <source>
        <dbReference type="EMBL" id="KAF3502360.1"/>
    </source>
</evidence>
<comment type="caution">
    <text evidence="2">The sequence shown here is derived from an EMBL/GenBank/DDBJ whole genome shotgun (WGS) entry which is preliminary data.</text>
</comment>
<feature type="domain" description="RNase H type-1" evidence="1">
    <location>
        <begin position="41"/>
        <end position="154"/>
    </location>
</feature>
<dbReference type="GO" id="GO:0003676">
    <property type="term" value="F:nucleic acid binding"/>
    <property type="evidence" value="ECO:0007669"/>
    <property type="project" value="InterPro"/>
</dbReference>
<dbReference type="Gene3D" id="3.30.420.10">
    <property type="entry name" value="Ribonuclease H-like superfamily/Ribonuclease H"/>
    <property type="match status" value="1"/>
</dbReference>
<accession>A0A8S9ND81</accession>
<evidence type="ECO:0000313" key="3">
    <source>
        <dbReference type="Proteomes" id="UP000712600"/>
    </source>
</evidence>
<protein>
    <recommendedName>
        <fullName evidence="1">RNase H type-1 domain-containing protein</fullName>
    </recommendedName>
</protein>
<dbReference type="PANTHER" id="PTHR47723:SF24">
    <property type="entry name" value="RNASE H TYPE-1 DOMAIN-CONTAINING PROTEIN"/>
    <property type="match status" value="1"/>
</dbReference>
<name>A0A8S9ND81_BRACR</name>
<gene>
    <name evidence="2" type="ORF">F2Q69_00040656</name>
</gene>
<dbReference type="InterPro" id="IPR012337">
    <property type="entry name" value="RNaseH-like_sf"/>
</dbReference>
<dbReference type="InterPro" id="IPR002156">
    <property type="entry name" value="RNaseH_domain"/>
</dbReference>